<feature type="binding site" evidence="16">
    <location>
        <position position="173"/>
    </location>
    <ligand>
        <name>substrate</name>
    </ligand>
</feature>
<feature type="active site" description="Proton acceptor" evidence="16">
    <location>
        <position position="97"/>
    </location>
</feature>
<evidence type="ECO:0000256" key="8">
    <source>
        <dbReference type="ARBA" id="ARBA00022679"/>
    </source>
</evidence>
<dbReference type="AlphaFoldDB" id="A0A3P3VIJ4"/>
<dbReference type="HAMAP" id="MF_01274">
    <property type="entry name" value="Pantothen_kinase_3"/>
    <property type="match status" value="1"/>
</dbReference>
<evidence type="ECO:0000256" key="6">
    <source>
        <dbReference type="ARBA" id="ARBA00012102"/>
    </source>
</evidence>
<feature type="binding site" evidence="16">
    <location>
        <position position="121"/>
    </location>
    <ligand>
        <name>ATP</name>
        <dbReference type="ChEBI" id="CHEBI:30616"/>
    </ligand>
</feature>
<dbReference type="PANTHER" id="PTHR34265">
    <property type="entry name" value="TYPE III PANTOTHENATE KINASE"/>
    <property type="match status" value="1"/>
</dbReference>
<dbReference type="GO" id="GO:0005737">
    <property type="term" value="C:cytoplasm"/>
    <property type="evidence" value="ECO:0007669"/>
    <property type="project" value="UniProtKB-SubCell"/>
</dbReference>
<comment type="pathway">
    <text evidence="4 16">Cofactor biosynthesis; coenzyme A biosynthesis; CoA from (R)-pantothenate: step 1/5.</text>
</comment>
<keyword evidence="8 16" id="KW-0808">Transferase</keyword>
<evidence type="ECO:0000256" key="5">
    <source>
        <dbReference type="ARBA" id="ARBA00011738"/>
    </source>
</evidence>
<feature type="binding site" evidence="16">
    <location>
        <begin position="6"/>
        <end position="13"/>
    </location>
    <ligand>
        <name>ATP</name>
        <dbReference type="ChEBI" id="CHEBI:30616"/>
    </ligand>
</feature>
<dbReference type="PANTHER" id="PTHR34265:SF1">
    <property type="entry name" value="TYPE III PANTOTHENATE KINASE"/>
    <property type="match status" value="1"/>
</dbReference>
<evidence type="ECO:0000256" key="16">
    <source>
        <dbReference type="HAMAP-Rule" id="MF_01274"/>
    </source>
</evidence>
<comment type="similarity">
    <text evidence="14 16">Belongs to the type III pantothenate kinase family.</text>
</comment>
<reference evidence="17 18" key="1">
    <citation type="submission" date="2018-08" db="EMBL/GenBank/DDBJ databases">
        <authorList>
            <person name="Khan S.A."/>
        </authorList>
    </citation>
    <scope>NUCLEOTIDE SEQUENCE [LARGE SCALE GENOMIC DNA]</scope>
    <source>
        <strain evidence="17 18">GTF-13</strain>
    </source>
</reference>
<comment type="caution">
    <text evidence="17">The sequence shown here is derived from an EMBL/GenBank/DDBJ whole genome shotgun (WGS) entry which is preliminary data.</text>
</comment>
<evidence type="ECO:0000313" key="18">
    <source>
        <dbReference type="Proteomes" id="UP000280792"/>
    </source>
</evidence>
<reference evidence="17 18" key="2">
    <citation type="submission" date="2018-12" db="EMBL/GenBank/DDBJ databases">
        <title>Simiduia agarivorans gen. nov., sp. nov., a marine, agarolytic bacterium isolated from shallow coastal water from Keelung, Taiwan.</title>
        <authorList>
            <person name="Shieh W.Y."/>
        </authorList>
    </citation>
    <scope>NUCLEOTIDE SEQUENCE [LARGE SCALE GENOMIC DNA]</scope>
    <source>
        <strain evidence="17 18">GTF-13</strain>
    </source>
</reference>
<evidence type="ECO:0000256" key="14">
    <source>
        <dbReference type="ARBA" id="ARBA00038036"/>
    </source>
</evidence>
<keyword evidence="18" id="KW-1185">Reference proteome</keyword>
<dbReference type="Proteomes" id="UP000280792">
    <property type="component" value="Unassembled WGS sequence"/>
</dbReference>
<accession>A0A3P3VIJ4</accession>
<gene>
    <name evidence="16" type="primary">coaX</name>
    <name evidence="17" type="ORF">D0544_17075</name>
</gene>
<evidence type="ECO:0000313" key="17">
    <source>
        <dbReference type="EMBL" id="RRJ82184.1"/>
    </source>
</evidence>
<evidence type="ECO:0000256" key="1">
    <source>
        <dbReference type="ARBA" id="ARBA00001206"/>
    </source>
</evidence>
<comment type="subcellular location">
    <subcellularLocation>
        <location evidence="3 16">Cytoplasm</location>
    </subcellularLocation>
</comment>
<comment type="subunit">
    <text evidence="5 16">Homodimer.</text>
</comment>
<dbReference type="CDD" id="cd24015">
    <property type="entry name" value="ASKHA_NBD_PanK-III"/>
    <property type="match status" value="1"/>
</dbReference>
<dbReference type="InterPro" id="IPR004619">
    <property type="entry name" value="Type_III_PanK"/>
</dbReference>
<dbReference type="EC" id="2.7.1.33" evidence="6 16"/>
<organism evidence="17 18">
    <name type="scientific">Aestuariirhabdus litorea</name>
    <dbReference type="NCBI Taxonomy" id="2528527"/>
    <lineage>
        <taxon>Bacteria</taxon>
        <taxon>Pseudomonadati</taxon>
        <taxon>Pseudomonadota</taxon>
        <taxon>Gammaproteobacteria</taxon>
        <taxon>Oceanospirillales</taxon>
        <taxon>Aestuariirhabdaceae</taxon>
        <taxon>Aestuariirhabdus</taxon>
    </lineage>
</organism>
<dbReference type="GO" id="GO:0015937">
    <property type="term" value="P:coenzyme A biosynthetic process"/>
    <property type="evidence" value="ECO:0007669"/>
    <property type="project" value="UniProtKB-UniRule"/>
</dbReference>
<evidence type="ECO:0000256" key="10">
    <source>
        <dbReference type="ARBA" id="ARBA00022777"/>
    </source>
</evidence>
<evidence type="ECO:0000256" key="7">
    <source>
        <dbReference type="ARBA" id="ARBA00022490"/>
    </source>
</evidence>
<dbReference type="UniPathway" id="UPA00241">
    <property type="reaction ID" value="UER00352"/>
</dbReference>
<dbReference type="SUPFAM" id="SSF53067">
    <property type="entry name" value="Actin-like ATPase domain"/>
    <property type="match status" value="2"/>
</dbReference>
<evidence type="ECO:0000256" key="4">
    <source>
        <dbReference type="ARBA" id="ARBA00005225"/>
    </source>
</evidence>
<keyword evidence="11 16" id="KW-0067">ATP-binding</keyword>
<evidence type="ECO:0000256" key="11">
    <source>
        <dbReference type="ARBA" id="ARBA00022840"/>
    </source>
</evidence>
<evidence type="ECO:0000256" key="13">
    <source>
        <dbReference type="ARBA" id="ARBA00022993"/>
    </source>
</evidence>
<protein>
    <recommendedName>
        <fullName evidence="15 16">Type III pantothenate kinase</fullName>
        <ecNumber evidence="6 16">2.7.1.33</ecNumber>
    </recommendedName>
    <alternativeName>
        <fullName evidence="16">PanK-III</fullName>
    </alternativeName>
    <alternativeName>
        <fullName evidence="16">Pantothenic acid kinase</fullName>
    </alternativeName>
</protein>
<evidence type="ECO:0000256" key="2">
    <source>
        <dbReference type="ARBA" id="ARBA00001958"/>
    </source>
</evidence>
<comment type="catalytic activity">
    <reaction evidence="1 16">
        <text>(R)-pantothenate + ATP = (R)-4'-phosphopantothenate + ADP + H(+)</text>
        <dbReference type="Rhea" id="RHEA:16373"/>
        <dbReference type="ChEBI" id="CHEBI:10986"/>
        <dbReference type="ChEBI" id="CHEBI:15378"/>
        <dbReference type="ChEBI" id="CHEBI:29032"/>
        <dbReference type="ChEBI" id="CHEBI:30616"/>
        <dbReference type="ChEBI" id="CHEBI:456216"/>
        <dbReference type="EC" id="2.7.1.33"/>
    </reaction>
</comment>
<proteinExistence type="inferred from homology"/>
<dbReference type="Pfam" id="PF03309">
    <property type="entry name" value="Pan_kinase"/>
    <property type="match status" value="1"/>
</dbReference>
<dbReference type="NCBIfam" id="TIGR00671">
    <property type="entry name" value="baf"/>
    <property type="match status" value="1"/>
</dbReference>
<dbReference type="GO" id="GO:0046872">
    <property type="term" value="F:metal ion binding"/>
    <property type="evidence" value="ECO:0007669"/>
    <property type="project" value="UniProtKB-KW"/>
</dbReference>
<dbReference type="GO" id="GO:0005524">
    <property type="term" value="F:ATP binding"/>
    <property type="evidence" value="ECO:0007669"/>
    <property type="project" value="UniProtKB-UniRule"/>
</dbReference>
<evidence type="ECO:0000256" key="12">
    <source>
        <dbReference type="ARBA" id="ARBA00022958"/>
    </source>
</evidence>
<comment type="cofactor">
    <cofactor evidence="16">
        <name>NH4(+)</name>
        <dbReference type="ChEBI" id="CHEBI:28938"/>
    </cofactor>
    <cofactor evidence="16">
        <name>K(+)</name>
        <dbReference type="ChEBI" id="CHEBI:29103"/>
    </cofactor>
    <text evidence="16">A monovalent cation. Ammonium or potassium.</text>
</comment>
<keyword evidence="7 16" id="KW-0963">Cytoplasm</keyword>
<dbReference type="EMBL" id="QWEZ01000006">
    <property type="protein sequence ID" value="RRJ82184.1"/>
    <property type="molecule type" value="Genomic_DNA"/>
</dbReference>
<evidence type="ECO:0000256" key="3">
    <source>
        <dbReference type="ARBA" id="ARBA00004496"/>
    </source>
</evidence>
<dbReference type="InterPro" id="IPR043129">
    <property type="entry name" value="ATPase_NBD"/>
</dbReference>
<keyword evidence="16" id="KW-0479">Metal-binding</keyword>
<feature type="binding site" evidence="16">
    <location>
        <position position="88"/>
    </location>
    <ligand>
        <name>substrate</name>
    </ligand>
</feature>
<sequence>MILDLDAGNTRVKWRIRGSDALQGASTYGDLQELQALLTHYAPARVCLGAVVRDDKLDRLVQAVNAVWAGSLEQVSVIDHFAGIELAYEDVSLLGVDRWLAILAARNRFPEDNLVVVDCGSAATLDILTRDGVHVGGYIVPGFSMMRRVLFDNTDRVKVTEDTLAALAPGRSTLEAVNHGVLRMLKSLVLELVHEVEGRRLLITGGDGNVLAQLMGVEDRLYPHLVLDGIAVAMPG</sequence>
<dbReference type="Gene3D" id="3.30.420.40">
    <property type="match status" value="2"/>
</dbReference>
<feature type="binding site" evidence="16">
    <location>
        <begin position="95"/>
        <end position="98"/>
    </location>
    <ligand>
        <name>substrate</name>
    </ligand>
</feature>
<comment type="cofactor">
    <cofactor evidence="2">
        <name>K(+)</name>
        <dbReference type="ChEBI" id="CHEBI:29103"/>
    </cofactor>
</comment>
<evidence type="ECO:0000256" key="9">
    <source>
        <dbReference type="ARBA" id="ARBA00022741"/>
    </source>
</evidence>
<comment type="function">
    <text evidence="16">Catalyzes the phosphorylation of pantothenate (Pan), the first step in CoA biosynthesis.</text>
</comment>
<keyword evidence="12 16" id="KW-0630">Potassium</keyword>
<keyword evidence="9 16" id="KW-0547">Nucleotide-binding</keyword>
<dbReference type="GO" id="GO:0004594">
    <property type="term" value="F:pantothenate kinase activity"/>
    <property type="evidence" value="ECO:0007669"/>
    <property type="project" value="UniProtKB-UniRule"/>
</dbReference>
<keyword evidence="10 16" id="KW-0418">Kinase</keyword>
<evidence type="ECO:0000256" key="15">
    <source>
        <dbReference type="ARBA" id="ARBA00040883"/>
    </source>
</evidence>
<keyword evidence="13 16" id="KW-0173">Coenzyme A biosynthesis</keyword>
<name>A0A3P3VIJ4_9GAMM</name>
<feature type="binding site" evidence="16">
    <location>
        <position position="118"/>
    </location>
    <ligand>
        <name>K(+)</name>
        <dbReference type="ChEBI" id="CHEBI:29103"/>
    </ligand>
</feature>
<dbReference type="RefSeq" id="WP_125018486.1">
    <property type="nucleotide sequence ID" value="NZ_QWEZ01000006.1"/>
</dbReference>